<dbReference type="PANTHER" id="PTHR40053">
    <property type="entry name" value="SPORULATION-CONTROL PROTEIN SPO0M"/>
    <property type="match status" value="1"/>
</dbReference>
<dbReference type="Proteomes" id="UP000188184">
    <property type="component" value="Chromosome"/>
</dbReference>
<dbReference type="OrthoDB" id="2351239at2"/>
<evidence type="ECO:0008006" key="3">
    <source>
        <dbReference type="Google" id="ProtNLM"/>
    </source>
</evidence>
<evidence type="ECO:0000313" key="2">
    <source>
        <dbReference type="Proteomes" id="UP000188184"/>
    </source>
</evidence>
<protein>
    <recommendedName>
        <fullName evidence="3">Sporulation protein</fullName>
    </recommendedName>
</protein>
<dbReference type="AlphaFoldDB" id="A0A1Q2KZ92"/>
<dbReference type="KEGG" id="pmar:B0X71_10480"/>
<evidence type="ECO:0000313" key="1">
    <source>
        <dbReference type="EMBL" id="AQQ53456.1"/>
    </source>
</evidence>
<reference evidence="1 2" key="1">
    <citation type="submission" date="2017-02" db="EMBL/GenBank/DDBJ databases">
        <title>The complete genomic sequence of a novel cold adapted crude oil-degrading bacterium Planococcus qaidamina Y42.</title>
        <authorList>
            <person name="Yang R."/>
        </authorList>
    </citation>
    <scope>NUCLEOTIDE SEQUENCE [LARGE SCALE GENOMIC DNA]</scope>
    <source>
        <strain evidence="1 2">Y42</strain>
    </source>
</reference>
<dbReference type="EMBL" id="CP019640">
    <property type="protein sequence ID" value="AQQ53456.1"/>
    <property type="molecule type" value="Genomic_DNA"/>
</dbReference>
<keyword evidence="2" id="KW-1185">Reference proteome</keyword>
<dbReference type="Pfam" id="PF07070">
    <property type="entry name" value="Spo0M"/>
    <property type="match status" value="1"/>
</dbReference>
<dbReference type="PANTHER" id="PTHR40053:SF1">
    <property type="entry name" value="SPORULATION-CONTROL PROTEIN SPO0M"/>
    <property type="match status" value="1"/>
</dbReference>
<organism evidence="1 2">
    <name type="scientific">Planococcus lenghuensis</name>
    <dbReference type="NCBI Taxonomy" id="2213202"/>
    <lineage>
        <taxon>Bacteria</taxon>
        <taxon>Bacillati</taxon>
        <taxon>Bacillota</taxon>
        <taxon>Bacilli</taxon>
        <taxon>Bacillales</taxon>
        <taxon>Caryophanaceae</taxon>
        <taxon>Planococcus</taxon>
    </lineage>
</organism>
<sequence length="255" mass="28203">MSFLNKIRASAGMGNAKVDARVNEARVQQGGTVTGEVFIVGGAVDQKINGLYIWVMTQVLVEQDDRKFLQDAEIQRVNVSDAFTISAKEEKIIPFSFELSPETPLTVGKSEVWLKTVMDVPFAVDPKDKDYLEVTGNEAVERVLAAAKQLGFTVKKVTNLKSRRTRSGVAQEFEFYPGSEFRQHFSELELIFATDATGTTVYIEMDHKAKGLGGFLAAAMDMDESRMTLRYDSGRMGGVSQVADELRDTLLANAR</sequence>
<gene>
    <name evidence="1" type="ORF">B0X71_10480</name>
</gene>
<accession>A0A1Q2KZ92</accession>
<dbReference type="InterPro" id="IPR009776">
    <property type="entry name" value="Spore_0_M"/>
</dbReference>
<name>A0A1Q2KZ92_9BACL</name>
<proteinExistence type="predicted"/>
<dbReference type="RefSeq" id="WP_077589353.1">
    <property type="nucleotide sequence ID" value="NZ_CP019640.1"/>
</dbReference>